<dbReference type="AlphaFoldDB" id="A0A256FWR8"/>
<keyword evidence="2" id="KW-1185">Reference proteome</keyword>
<proteinExistence type="predicted"/>
<evidence type="ECO:0000313" key="1">
    <source>
        <dbReference type="EMBL" id="OYR19208.1"/>
    </source>
</evidence>
<sequence>MQLAQSLITQCVERKEKHMLAVINRLPSGNYLRKALFRMRQNELFGKGD</sequence>
<organism evidence="1 2">
    <name type="scientific">Brucella thiophenivorans</name>
    <dbReference type="NCBI Taxonomy" id="571255"/>
    <lineage>
        <taxon>Bacteria</taxon>
        <taxon>Pseudomonadati</taxon>
        <taxon>Pseudomonadota</taxon>
        <taxon>Alphaproteobacteria</taxon>
        <taxon>Hyphomicrobiales</taxon>
        <taxon>Brucellaceae</taxon>
        <taxon>Brucella/Ochrobactrum group</taxon>
        <taxon>Brucella</taxon>
    </lineage>
</organism>
<dbReference type="EMBL" id="NNRJ01000019">
    <property type="protein sequence ID" value="OYR19208.1"/>
    <property type="molecule type" value="Genomic_DNA"/>
</dbReference>
<dbReference type="Proteomes" id="UP000215590">
    <property type="component" value="Unassembled WGS sequence"/>
</dbReference>
<reference evidence="1 2" key="1">
    <citation type="submission" date="2017-07" db="EMBL/GenBank/DDBJ databases">
        <title>Phylogenetic study on the rhizospheric bacterium Ochrobactrum sp. A44.</title>
        <authorList>
            <person name="Krzyzanowska D.M."/>
            <person name="Ossowicki A."/>
            <person name="Rajewska M."/>
            <person name="Maciag T."/>
            <person name="Kaczynski Z."/>
            <person name="Czerwicka M."/>
            <person name="Jafra S."/>
        </authorList>
    </citation>
    <scope>NUCLEOTIDE SEQUENCE [LARGE SCALE GENOMIC DNA]</scope>
    <source>
        <strain evidence="1 2">DSM 7216</strain>
    </source>
</reference>
<protein>
    <submittedName>
        <fullName evidence="1">Uncharacterized protein</fullName>
    </submittedName>
</protein>
<name>A0A256FWR8_9HYPH</name>
<comment type="caution">
    <text evidence="1">The sequence shown here is derived from an EMBL/GenBank/DDBJ whole genome shotgun (WGS) entry which is preliminary data.</text>
</comment>
<gene>
    <name evidence="1" type="ORF">CEV31_2556</name>
</gene>
<evidence type="ECO:0000313" key="2">
    <source>
        <dbReference type="Proteomes" id="UP000215590"/>
    </source>
</evidence>
<accession>A0A256FWR8</accession>